<dbReference type="InterPro" id="IPR000916">
    <property type="entry name" value="Bet_v_I/MLP"/>
</dbReference>
<feature type="compositionally biased region" description="Basic residues" evidence="1">
    <location>
        <begin position="234"/>
        <end position="244"/>
    </location>
</feature>
<dbReference type="GO" id="GO:0006952">
    <property type="term" value="P:defense response"/>
    <property type="evidence" value="ECO:0007669"/>
    <property type="project" value="InterPro"/>
</dbReference>
<dbReference type="SMART" id="SM01037">
    <property type="entry name" value="Bet_v_1"/>
    <property type="match status" value="1"/>
</dbReference>
<feature type="domain" description="Bet v I/Major latex protein" evidence="2">
    <location>
        <begin position="127"/>
        <end position="231"/>
    </location>
</feature>
<reference evidence="3" key="1">
    <citation type="submission" date="2019-12" db="EMBL/GenBank/DDBJ databases">
        <title>Genome sequencing and annotation of Brassica cretica.</title>
        <authorList>
            <person name="Studholme D.J."/>
            <person name="Sarris P."/>
        </authorList>
    </citation>
    <scope>NUCLEOTIDE SEQUENCE</scope>
    <source>
        <strain evidence="3">PFS-109/04</strain>
        <tissue evidence="3">Leaf</tissue>
    </source>
</reference>
<evidence type="ECO:0000259" key="2">
    <source>
        <dbReference type="SMART" id="SM01037"/>
    </source>
</evidence>
<dbReference type="AlphaFoldDB" id="A0A8S9RD69"/>
<dbReference type="Proteomes" id="UP000712600">
    <property type="component" value="Unassembled WGS sequence"/>
</dbReference>
<comment type="caution">
    <text evidence="3">The sequence shown here is derived from an EMBL/GenBank/DDBJ whole genome shotgun (WGS) entry which is preliminary data.</text>
</comment>
<feature type="region of interest" description="Disordered" evidence="1">
    <location>
        <begin position="228"/>
        <end position="264"/>
    </location>
</feature>
<evidence type="ECO:0000313" key="4">
    <source>
        <dbReference type="Proteomes" id="UP000712600"/>
    </source>
</evidence>
<gene>
    <name evidence="3" type="ORF">F2Q69_00061261</name>
</gene>
<name>A0A8S9RD69_BRACR</name>
<proteinExistence type="predicted"/>
<feature type="compositionally biased region" description="Low complexity" evidence="1">
    <location>
        <begin position="246"/>
        <end position="264"/>
    </location>
</feature>
<dbReference type="PANTHER" id="PTHR31907">
    <property type="entry name" value="MLP-LIKE PROTEIN 423"/>
    <property type="match status" value="1"/>
</dbReference>
<feature type="compositionally biased region" description="Low complexity" evidence="1">
    <location>
        <begin position="515"/>
        <end position="529"/>
    </location>
</feature>
<dbReference type="InterPro" id="IPR023393">
    <property type="entry name" value="START-like_dom_sf"/>
</dbReference>
<dbReference type="EMBL" id="QGKX02000095">
    <property type="protein sequence ID" value="KAF3570645.1"/>
    <property type="molecule type" value="Genomic_DNA"/>
</dbReference>
<feature type="compositionally biased region" description="Polar residues" evidence="1">
    <location>
        <begin position="369"/>
        <end position="401"/>
    </location>
</feature>
<evidence type="ECO:0000256" key="1">
    <source>
        <dbReference type="SAM" id="MobiDB-lite"/>
    </source>
</evidence>
<organism evidence="3 4">
    <name type="scientific">Brassica cretica</name>
    <name type="common">Mustard</name>
    <dbReference type="NCBI Taxonomy" id="69181"/>
    <lineage>
        <taxon>Eukaryota</taxon>
        <taxon>Viridiplantae</taxon>
        <taxon>Streptophyta</taxon>
        <taxon>Embryophyta</taxon>
        <taxon>Tracheophyta</taxon>
        <taxon>Spermatophyta</taxon>
        <taxon>Magnoliopsida</taxon>
        <taxon>eudicotyledons</taxon>
        <taxon>Gunneridae</taxon>
        <taxon>Pentapetalae</taxon>
        <taxon>rosids</taxon>
        <taxon>malvids</taxon>
        <taxon>Brassicales</taxon>
        <taxon>Brassicaceae</taxon>
        <taxon>Brassiceae</taxon>
        <taxon>Brassica</taxon>
    </lineage>
</organism>
<protein>
    <recommendedName>
        <fullName evidence="2">Bet v I/Major latex protein domain-containing protein</fullName>
    </recommendedName>
</protein>
<feature type="region of interest" description="Disordered" evidence="1">
    <location>
        <begin position="515"/>
        <end position="545"/>
    </location>
</feature>
<dbReference type="InterPro" id="IPR051761">
    <property type="entry name" value="MLP-like_ligand-binding"/>
</dbReference>
<dbReference type="SUPFAM" id="SSF55961">
    <property type="entry name" value="Bet v1-like"/>
    <property type="match status" value="2"/>
</dbReference>
<evidence type="ECO:0000313" key="3">
    <source>
        <dbReference type="EMBL" id="KAF3570645.1"/>
    </source>
</evidence>
<sequence>MTKYKSSGKLDLESPAVEFIEHLTRKKNHVSFFFAAVDLRFEVEPKHSETRAVTMSIHGNLTESYKTIKATFTVAPGEDMAASCLAYTFELEKISHNIEDKKIVESLLTYISLSDVSYKRKFKHNSIDTGYPAEKYFKDFVNAFENDDEVEMGGVDWQKRTFTVSFISAPSMMENFETIKVTITIIPKKEGSRVKWSIEVENIDDDTQEPDSFLFIACSIRETIQSKFAATAPPRRHGKKKPSKKPLPSHNSPSPKKSSVQPKVSVPPIEDLVPALDAAAVLVLPSASLGNSDCEVTPSPSLPAELDVQQGLVSDADPPISQTLATVSCDVPVAKEGITILVAPTSAGKFSNVPTSDSEQPEPPAPSFEQATVYTSAPKQLEAPSSSSASEQTKAPSSSPEQAKHTTENCSRGLNLPPKDKGKAPIKILLPIVPQNKKASTPEHVYREVRKSASVPTHSVLARDSVANTSAVAEVAGAKARPLLISNDGIIVNTVHNLSKGQLYVDLSGSPGFSLISPSSSGESSSEMDSLSDDEDNPDDNHDNFIDVISKRAGSMHTLRL</sequence>
<dbReference type="Gene3D" id="3.30.530.20">
    <property type="match status" value="2"/>
</dbReference>
<feature type="region of interest" description="Disordered" evidence="1">
    <location>
        <begin position="348"/>
        <end position="421"/>
    </location>
</feature>
<accession>A0A8S9RD69</accession>
<feature type="compositionally biased region" description="Polar residues" evidence="1">
    <location>
        <begin position="348"/>
        <end position="358"/>
    </location>
</feature>